<sequence>MQARRYLDATLAFARQQLHYPTTIGMPPSGTAIAPVAAKPAVPPPSLQYVNGLRRAERGHEQSPQVRDVSKAKGGGHDLNCCPERCWCVSALPLPAAPDGDGPLHALNEWMLTDTRAHVPPSACGKALCFCDDAYPRVPNGIKDTEEIKMLAGVMIEGEGGITGTVLTKRWMEFDAETKSGLIKTYGGYGGLYSAAQWSGGNNFFENGVGPFFNRCCNQSYGFQFTEDYLKATISVKLNFCICIPCLPPFFKVPECCIACDMVQEPEGHGPDGSNWNRRQAICPLCCGGEMKHLYYLQNVVTPDGRRGVYYDQLSKIGHAEYYFAR</sequence>
<reference evidence="1" key="1">
    <citation type="submission" date="2021-01" db="EMBL/GenBank/DDBJ databases">
        <authorList>
            <person name="Corre E."/>
            <person name="Pelletier E."/>
            <person name="Niang G."/>
            <person name="Scheremetjew M."/>
            <person name="Finn R."/>
            <person name="Kale V."/>
            <person name="Holt S."/>
            <person name="Cochrane G."/>
            <person name="Meng A."/>
            <person name="Brown T."/>
            <person name="Cohen L."/>
        </authorList>
    </citation>
    <scope>NUCLEOTIDE SEQUENCE</scope>
    <source>
        <strain evidence="1">379</strain>
    </source>
</reference>
<evidence type="ECO:0000313" key="1">
    <source>
        <dbReference type="EMBL" id="CAE0573475.1"/>
    </source>
</evidence>
<protein>
    <submittedName>
        <fullName evidence="1">Uncharacterized protein</fullName>
    </submittedName>
</protein>
<organism evidence="1">
    <name type="scientific">Emiliania huxleyi</name>
    <name type="common">Coccolithophore</name>
    <name type="synonym">Pontosphaera huxleyi</name>
    <dbReference type="NCBI Taxonomy" id="2903"/>
    <lineage>
        <taxon>Eukaryota</taxon>
        <taxon>Haptista</taxon>
        <taxon>Haptophyta</taxon>
        <taxon>Prymnesiophyceae</taxon>
        <taxon>Isochrysidales</taxon>
        <taxon>Noelaerhabdaceae</taxon>
        <taxon>Emiliania</taxon>
    </lineage>
</organism>
<dbReference type="AlphaFoldDB" id="A0A7S3WSY0"/>
<proteinExistence type="predicted"/>
<gene>
    <name evidence="1" type="ORF">EHUX00137_LOCUS31986</name>
</gene>
<accession>A0A7S3WSY0</accession>
<dbReference type="EMBL" id="HBIR01040972">
    <property type="protein sequence ID" value="CAE0573475.1"/>
    <property type="molecule type" value="Transcribed_RNA"/>
</dbReference>
<name>A0A7S3WSY0_EMIHU</name>